<gene>
    <name evidence="2" type="ORF">Acj9p104</name>
</gene>
<dbReference type="RefSeq" id="YP_004010241.1">
    <property type="nucleotide sequence ID" value="NC_014663.1"/>
</dbReference>
<reference evidence="2 3" key="1">
    <citation type="journal article" date="2010" name="Virol. J.">
        <title>Genomes of the T4-related bacteriophages as windows on microbial genome evolution.</title>
        <authorList>
            <person name="Petrov V.M."/>
            <person name="Ratnayaka S."/>
            <person name="Nolan J.M."/>
            <person name="Miller E.S."/>
            <person name="Karam J.D."/>
        </authorList>
    </citation>
    <scope>NUCLEOTIDE SEQUENCE [LARGE SCALE GENOMIC DNA]</scope>
</reference>
<accession>E5EPN8</accession>
<keyword evidence="1" id="KW-0812">Transmembrane</keyword>
<proteinExistence type="predicted"/>
<dbReference type="EMBL" id="HM004124">
    <property type="protein sequence ID" value="ADG60004.1"/>
    <property type="molecule type" value="Genomic_DNA"/>
</dbReference>
<evidence type="ECO:0000313" key="3">
    <source>
        <dbReference type="Proteomes" id="UP000008731"/>
    </source>
</evidence>
<name>E5EPN8_9CAUD</name>
<dbReference type="KEGG" id="vg:9926538"/>
<sequence>MNQKGNGAIEFVATIAIVVVILVGVGIWNLVAGYVGCKSYENITDRDTKYSLITGCYVKTPQGAWVPREEMTKSSVVESK</sequence>
<protein>
    <submittedName>
        <fullName evidence="2">Uncharacterized protein</fullName>
    </submittedName>
</protein>
<keyword evidence="1" id="KW-0472">Membrane</keyword>
<keyword evidence="3" id="KW-1185">Reference proteome</keyword>
<dbReference type="GeneID" id="9926538"/>
<dbReference type="Proteomes" id="UP000008731">
    <property type="component" value="Segment"/>
</dbReference>
<keyword evidence="1" id="KW-1133">Transmembrane helix</keyword>
<evidence type="ECO:0000256" key="1">
    <source>
        <dbReference type="SAM" id="Phobius"/>
    </source>
</evidence>
<evidence type="ECO:0000313" key="2">
    <source>
        <dbReference type="EMBL" id="ADG60004.1"/>
    </source>
</evidence>
<organism evidence="2 3">
    <name type="scientific">Acinetobacter phage Acj9</name>
    <dbReference type="NCBI Taxonomy" id="760939"/>
    <lineage>
        <taxon>Viruses</taxon>
        <taxon>Duplodnaviria</taxon>
        <taxon>Heunggongvirae</taxon>
        <taxon>Uroviricota</taxon>
        <taxon>Caudoviricetes</taxon>
        <taxon>Pantevenvirales</taxon>
        <taxon>Straboviridae</taxon>
        <taxon>Twarogvirinae</taxon>
        <taxon>Acajnonavirus</taxon>
        <taxon>Acajnonavirus acj9</taxon>
    </lineage>
</organism>
<feature type="transmembrane region" description="Helical" evidence="1">
    <location>
        <begin position="12"/>
        <end position="35"/>
    </location>
</feature>
<dbReference type="OrthoDB" id="39768at10239"/>